<comment type="caution">
    <text evidence="1">The sequence shown here is derived from an EMBL/GenBank/DDBJ whole genome shotgun (WGS) entry which is preliminary data.</text>
</comment>
<proteinExistence type="predicted"/>
<protein>
    <submittedName>
        <fullName evidence="1">Uncharacterized protein</fullName>
    </submittedName>
</protein>
<accession>A0AAD9J2X8</accession>
<keyword evidence="3" id="KW-1185">Reference proteome</keyword>
<dbReference type="Proteomes" id="UP001209878">
    <property type="component" value="Unassembled WGS sequence"/>
</dbReference>
<dbReference type="AlphaFoldDB" id="A0AAD9J2X8"/>
<dbReference type="EMBL" id="JAODUO010003877">
    <property type="protein sequence ID" value="KAK2145632.1"/>
    <property type="molecule type" value="Genomic_DNA"/>
</dbReference>
<evidence type="ECO:0000313" key="3">
    <source>
        <dbReference type="Proteomes" id="UP001209878"/>
    </source>
</evidence>
<sequence>MCAQRKLLEVVLCVHRQMSFVKRMWQIESPLVKIRIVPAQEVARKFPEVTSLSSVPHSASGRVSYVKSSLDILAQAYTQCTLHDVYAGVRLMRKPCVQYCD</sequence>
<evidence type="ECO:0000313" key="2">
    <source>
        <dbReference type="EMBL" id="KAK2184708.1"/>
    </source>
</evidence>
<organism evidence="1 3">
    <name type="scientific">Ridgeia piscesae</name>
    <name type="common">Tubeworm</name>
    <dbReference type="NCBI Taxonomy" id="27915"/>
    <lineage>
        <taxon>Eukaryota</taxon>
        <taxon>Metazoa</taxon>
        <taxon>Spiralia</taxon>
        <taxon>Lophotrochozoa</taxon>
        <taxon>Annelida</taxon>
        <taxon>Polychaeta</taxon>
        <taxon>Sedentaria</taxon>
        <taxon>Canalipalpata</taxon>
        <taxon>Sabellida</taxon>
        <taxon>Siboglinidae</taxon>
        <taxon>Ridgeia</taxon>
    </lineage>
</organism>
<name>A0AAD9J2X8_RIDPI</name>
<gene>
    <name evidence="2" type="ORF">NP493_256g04039</name>
    <name evidence="1" type="ORF">NP493_3885g00000</name>
</gene>
<reference evidence="1" key="1">
    <citation type="journal article" date="2023" name="Mol. Biol. Evol.">
        <title>Third-Generation Sequencing Reveals the Adaptive Role of the Epigenome in Three Deep-Sea Polychaetes.</title>
        <authorList>
            <person name="Perez M."/>
            <person name="Aroh O."/>
            <person name="Sun Y."/>
            <person name="Lan Y."/>
            <person name="Juniper S.K."/>
            <person name="Young C.R."/>
            <person name="Angers B."/>
            <person name="Qian P.Y."/>
        </authorList>
    </citation>
    <scope>NUCLEOTIDE SEQUENCE</scope>
    <source>
        <strain evidence="1">R07B-5</strain>
    </source>
</reference>
<evidence type="ECO:0000313" key="1">
    <source>
        <dbReference type="EMBL" id="KAK2145632.1"/>
    </source>
</evidence>
<dbReference type="EMBL" id="JAODUO010000256">
    <property type="protein sequence ID" value="KAK2184708.1"/>
    <property type="molecule type" value="Genomic_DNA"/>
</dbReference>